<keyword evidence="11" id="KW-0460">Magnesium</keyword>
<dbReference type="InterPro" id="IPR004429">
    <property type="entry name" value="Isopropylmalate_DH"/>
</dbReference>
<dbReference type="GO" id="GO:0000287">
    <property type="term" value="F:magnesium ion binding"/>
    <property type="evidence" value="ECO:0007669"/>
    <property type="project" value="InterPro"/>
</dbReference>
<comment type="subunit">
    <text evidence="5 18">Homodimer.</text>
</comment>
<proteinExistence type="inferred from homology"/>
<dbReference type="Proteomes" id="UP000005143">
    <property type="component" value="Unassembled WGS sequence"/>
</dbReference>
<organism evidence="20 21">
    <name type="scientific">Patulibacter medicamentivorans</name>
    <dbReference type="NCBI Taxonomy" id="1097667"/>
    <lineage>
        <taxon>Bacteria</taxon>
        <taxon>Bacillati</taxon>
        <taxon>Actinomycetota</taxon>
        <taxon>Thermoleophilia</taxon>
        <taxon>Solirubrobacterales</taxon>
        <taxon>Patulibacteraceae</taxon>
        <taxon>Patulibacter</taxon>
    </lineage>
</organism>
<dbReference type="Gene3D" id="3.40.718.10">
    <property type="entry name" value="Isopropylmalate Dehydrogenase"/>
    <property type="match status" value="1"/>
</dbReference>
<evidence type="ECO:0000256" key="18">
    <source>
        <dbReference type="RuleBase" id="RU004445"/>
    </source>
</evidence>
<keyword evidence="10 18" id="KW-0479">Metal-binding</keyword>
<evidence type="ECO:0000256" key="2">
    <source>
        <dbReference type="ARBA" id="ARBA00001936"/>
    </source>
</evidence>
<dbReference type="FunFam" id="3.40.718.10:FF:000006">
    <property type="entry name" value="3-isopropylmalate dehydrogenase"/>
    <property type="match status" value="1"/>
</dbReference>
<dbReference type="PATRIC" id="fig|1097667.3.peg.186"/>
<keyword evidence="9" id="KW-0028">Amino-acid biosynthesis</keyword>
<dbReference type="UniPathway" id="UPA00048">
    <property type="reaction ID" value="UER00072"/>
</dbReference>
<dbReference type="RefSeq" id="WP_007569873.1">
    <property type="nucleotide sequence ID" value="NZ_AGUD01000006.1"/>
</dbReference>
<dbReference type="OrthoDB" id="5289857at2"/>
<dbReference type="SUPFAM" id="SSF53659">
    <property type="entry name" value="Isocitrate/Isopropylmalate dehydrogenase-like"/>
    <property type="match status" value="1"/>
</dbReference>
<protein>
    <recommendedName>
        <fullName evidence="7 16">3-isopropylmalate dehydrogenase</fullName>
        <ecNumber evidence="6 16">1.1.1.85</ecNumber>
    </recommendedName>
</protein>
<evidence type="ECO:0000256" key="1">
    <source>
        <dbReference type="ARBA" id="ARBA00000624"/>
    </source>
</evidence>
<dbReference type="PANTHER" id="PTHR42979:SF1">
    <property type="entry name" value="3-ISOPROPYLMALATE DEHYDROGENASE"/>
    <property type="match status" value="1"/>
</dbReference>
<evidence type="ECO:0000256" key="4">
    <source>
        <dbReference type="ARBA" id="ARBA00008319"/>
    </source>
</evidence>
<keyword evidence="21" id="KW-1185">Reference proteome</keyword>
<keyword evidence="12 17" id="KW-0560">Oxidoreductase</keyword>
<evidence type="ECO:0000256" key="17">
    <source>
        <dbReference type="RuleBase" id="RU004443"/>
    </source>
</evidence>
<evidence type="ECO:0000313" key="20">
    <source>
        <dbReference type="EMBL" id="EHN12882.1"/>
    </source>
</evidence>
<evidence type="ECO:0000256" key="7">
    <source>
        <dbReference type="ARBA" id="ARBA00019276"/>
    </source>
</evidence>
<evidence type="ECO:0000256" key="11">
    <source>
        <dbReference type="ARBA" id="ARBA00022842"/>
    </source>
</evidence>
<evidence type="ECO:0000259" key="19">
    <source>
        <dbReference type="SMART" id="SM01329"/>
    </source>
</evidence>
<dbReference type="AlphaFoldDB" id="H0E079"/>
<evidence type="ECO:0000256" key="14">
    <source>
        <dbReference type="ARBA" id="ARBA00023211"/>
    </source>
</evidence>
<comment type="caution">
    <text evidence="20">The sequence shown here is derived from an EMBL/GenBank/DDBJ whole genome shotgun (WGS) entry which is preliminary data.</text>
</comment>
<evidence type="ECO:0000256" key="9">
    <source>
        <dbReference type="ARBA" id="ARBA00022605"/>
    </source>
</evidence>
<comment type="pathway">
    <text evidence="3 18">Amino-acid biosynthesis; L-leucine biosynthesis; L-leucine from 3-methyl-2-oxobutanoate: step 3/4.</text>
</comment>
<dbReference type="GO" id="GO:0051287">
    <property type="term" value="F:NAD binding"/>
    <property type="evidence" value="ECO:0007669"/>
    <property type="project" value="InterPro"/>
</dbReference>
<evidence type="ECO:0000256" key="3">
    <source>
        <dbReference type="ARBA" id="ARBA00004762"/>
    </source>
</evidence>
<dbReference type="EMBL" id="AGUD01000006">
    <property type="protein sequence ID" value="EHN12882.1"/>
    <property type="molecule type" value="Genomic_DNA"/>
</dbReference>
<comment type="function">
    <text evidence="18">Catalyzes the oxidation of 3-carboxy-2-hydroxy-4-methylpentanoate (3-isopropylmalate) to 3-carboxy-4-methyl-2-oxopentanoate. The product decarboxylates to 4-methyl-2 oxopentanoate.</text>
</comment>
<dbReference type="GO" id="GO:0003862">
    <property type="term" value="F:3-isopropylmalate dehydrogenase activity"/>
    <property type="evidence" value="ECO:0007669"/>
    <property type="project" value="UniProtKB-UniRule"/>
</dbReference>
<dbReference type="GO" id="GO:0005829">
    <property type="term" value="C:cytosol"/>
    <property type="evidence" value="ECO:0007669"/>
    <property type="project" value="TreeGrafter"/>
</dbReference>
<dbReference type="SMART" id="SM01329">
    <property type="entry name" value="Iso_dh"/>
    <property type="match status" value="1"/>
</dbReference>
<dbReference type="GO" id="GO:0009098">
    <property type="term" value="P:L-leucine biosynthetic process"/>
    <property type="evidence" value="ECO:0007669"/>
    <property type="project" value="UniProtKB-UniRule"/>
</dbReference>
<evidence type="ECO:0000313" key="21">
    <source>
        <dbReference type="Proteomes" id="UP000005143"/>
    </source>
</evidence>
<evidence type="ECO:0000256" key="15">
    <source>
        <dbReference type="ARBA" id="ARBA00023304"/>
    </source>
</evidence>
<keyword evidence="13 18" id="KW-0520">NAD</keyword>
<comment type="cofactor">
    <cofactor evidence="2">
        <name>Mn(2+)</name>
        <dbReference type="ChEBI" id="CHEBI:29035"/>
    </cofactor>
</comment>
<evidence type="ECO:0000256" key="10">
    <source>
        <dbReference type="ARBA" id="ARBA00022723"/>
    </source>
</evidence>
<sequence>MSGQTVVVLGGDGIGPEVTDAALAVLRRVAGDVDFDERLVGVSAIRADGTALSAATLAACKRADAVLVGALGDPGFPPGSDPDPGEALLTLRSELGVTVNLRPIAARSTLAELGPIRASHVQDVDFLIVRELSGGLYRGGRHARDARAALDECVYTREQVERAARVAFGAARTRVTSVDKANVLETSRLWREVVTEVAREFPEIELEHMLVDNAAMQLLLDARRFDVLLTENLFGDVLSDEASIYCGSIGMLPSASLGTDGSPGLFEPAHGSAPDIAGLGVANPVGAILSGAMLLRHGLDRTAAADAVERAVAAAIDAGTRTRDLQGTATTGEFTAAVLEAL</sequence>
<evidence type="ECO:0000256" key="13">
    <source>
        <dbReference type="ARBA" id="ARBA00023027"/>
    </source>
</evidence>
<accession>H0E079</accession>
<keyword evidence="8 18" id="KW-0432">Leucine biosynthesis</keyword>
<keyword evidence="15 18" id="KW-0100">Branched-chain amino acid biosynthesis</keyword>
<dbReference type="PROSITE" id="PS00470">
    <property type="entry name" value="IDH_IMDH"/>
    <property type="match status" value="1"/>
</dbReference>
<reference evidence="20 21" key="1">
    <citation type="journal article" date="2013" name="Biodegradation">
        <title>Quantitative proteomic analysis of ibuprofen-degrading Patulibacter sp. strain I11.</title>
        <authorList>
            <person name="Almeida B."/>
            <person name="Kjeldal H."/>
            <person name="Lolas I."/>
            <person name="Knudsen A.D."/>
            <person name="Carvalho G."/>
            <person name="Nielsen K.L."/>
            <person name="Barreto Crespo M.T."/>
            <person name="Stensballe A."/>
            <person name="Nielsen J.L."/>
        </authorList>
    </citation>
    <scope>NUCLEOTIDE SEQUENCE [LARGE SCALE GENOMIC DNA]</scope>
    <source>
        <strain evidence="20 21">I11</strain>
    </source>
</reference>
<gene>
    <name evidence="20" type="ORF">PAI11_01870</name>
</gene>
<dbReference type="InterPro" id="IPR019818">
    <property type="entry name" value="IsoCit/isopropylmalate_DH_CS"/>
</dbReference>
<dbReference type="Pfam" id="PF00180">
    <property type="entry name" value="Iso_dh"/>
    <property type="match status" value="1"/>
</dbReference>
<evidence type="ECO:0000256" key="16">
    <source>
        <dbReference type="NCBIfam" id="TIGR00169"/>
    </source>
</evidence>
<comment type="cofactor">
    <cofactor evidence="18">
        <name>Mg(2+)</name>
        <dbReference type="ChEBI" id="CHEBI:18420"/>
    </cofactor>
    <cofactor evidence="18">
        <name>Mn(2+)</name>
        <dbReference type="ChEBI" id="CHEBI:29035"/>
    </cofactor>
    <text evidence="18">Binds 1 Mg(2+) or Mn(2+) ion per subunit.</text>
</comment>
<evidence type="ECO:0000256" key="12">
    <source>
        <dbReference type="ARBA" id="ARBA00023002"/>
    </source>
</evidence>
<keyword evidence="14" id="KW-0464">Manganese</keyword>
<evidence type="ECO:0000256" key="6">
    <source>
        <dbReference type="ARBA" id="ARBA00013101"/>
    </source>
</evidence>
<evidence type="ECO:0000256" key="5">
    <source>
        <dbReference type="ARBA" id="ARBA00011738"/>
    </source>
</evidence>
<comment type="similarity">
    <text evidence="4">Belongs to the isocitrate and isopropylmalate dehydrogenases family. LeuB type 1 subfamily.</text>
</comment>
<comment type="catalytic activity">
    <reaction evidence="1 18">
        <text>(2R,3S)-3-isopropylmalate + NAD(+) = 4-methyl-2-oxopentanoate + CO2 + NADH</text>
        <dbReference type="Rhea" id="RHEA:32271"/>
        <dbReference type="ChEBI" id="CHEBI:16526"/>
        <dbReference type="ChEBI" id="CHEBI:17865"/>
        <dbReference type="ChEBI" id="CHEBI:35121"/>
        <dbReference type="ChEBI" id="CHEBI:57540"/>
        <dbReference type="ChEBI" id="CHEBI:57945"/>
        <dbReference type="EC" id="1.1.1.85"/>
    </reaction>
</comment>
<dbReference type="NCBIfam" id="TIGR00169">
    <property type="entry name" value="leuB"/>
    <property type="match status" value="1"/>
</dbReference>
<evidence type="ECO:0000256" key="8">
    <source>
        <dbReference type="ARBA" id="ARBA00022430"/>
    </source>
</evidence>
<dbReference type="PANTHER" id="PTHR42979">
    <property type="entry name" value="3-ISOPROPYLMALATE DEHYDROGENASE"/>
    <property type="match status" value="1"/>
</dbReference>
<name>H0E079_9ACTN</name>
<dbReference type="EC" id="1.1.1.85" evidence="6 16"/>
<dbReference type="InterPro" id="IPR024084">
    <property type="entry name" value="IsoPropMal-DH-like_dom"/>
</dbReference>
<feature type="domain" description="Isopropylmalate dehydrogenase-like" evidence="19">
    <location>
        <begin position="5"/>
        <end position="338"/>
    </location>
</feature>